<proteinExistence type="predicted"/>
<evidence type="ECO:0000313" key="2">
    <source>
        <dbReference type="EMBL" id="GFT02528.1"/>
    </source>
</evidence>
<sequence>MDFGHRREWSTTGIGDFTFQYMKSRGRSRASSSNVWRILREGKMHLIYVQLVQTTTSDWHGAMDNPHANVPQKSQQRFSVY</sequence>
<feature type="compositionally biased region" description="Polar residues" evidence="1">
    <location>
        <begin position="71"/>
        <end position="81"/>
    </location>
</feature>
<reference evidence="2" key="1">
    <citation type="submission" date="2020-08" db="EMBL/GenBank/DDBJ databases">
        <title>Multicomponent nature underlies the extraordinary mechanical properties of spider dragline silk.</title>
        <authorList>
            <person name="Kono N."/>
            <person name="Nakamura H."/>
            <person name="Mori M."/>
            <person name="Yoshida Y."/>
            <person name="Ohtoshi R."/>
            <person name="Malay A.D."/>
            <person name="Moran D.A.P."/>
            <person name="Tomita M."/>
            <person name="Numata K."/>
            <person name="Arakawa K."/>
        </authorList>
    </citation>
    <scope>NUCLEOTIDE SEQUENCE</scope>
</reference>
<dbReference type="Proteomes" id="UP000887013">
    <property type="component" value="Unassembled WGS sequence"/>
</dbReference>
<evidence type="ECO:0000256" key="1">
    <source>
        <dbReference type="SAM" id="MobiDB-lite"/>
    </source>
</evidence>
<name>A0A8X6TEQ2_NEPPI</name>
<dbReference type="AlphaFoldDB" id="A0A8X6TEQ2"/>
<dbReference type="EMBL" id="BMAW01102066">
    <property type="protein sequence ID" value="GFT02528.1"/>
    <property type="molecule type" value="Genomic_DNA"/>
</dbReference>
<feature type="region of interest" description="Disordered" evidence="1">
    <location>
        <begin position="60"/>
        <end position="81"/>
    </location>
</feature>
<accession>A0A8X6TEQ2</accession>
<keyword evidence="3" id="KW-1185">Reference proteome</keyword>
<protein>
    <submittedName>
        <fullName evidence="2">Uncharacterized protein</fullName>
    </submittedName>
</protein>
<evidence type="ECO:0000313" key="3">
    <source>
        <dbReference type="Proteomes" id="UP000887013"/>
    </source>
</evidence>
<comment type="caution">
    <text evidence="2">The sequence shown here is derived from an EMBL/GenBank/DDBJ whole genome shotgun (WGS) entry which is preliminary data.</text>
</comment>
<gene>
    <name evidence="2" type="ORF">NPIL_276901</name>
</gene>
<organism evidence="2 3">
    <name type="scientific">Nephila pilipes</name>
    <name type="common">Giant wood spider</name>
    <name type="synonym">Nephila maculata</name>
    <dbReference type="NCBI Taxonomy" id="299642"/>
    <lineage>
        <taxon>Eukaryota</taxon>
        <taxon>Metazoa</taxon>
        <taxon>Ecdysozoa</taxon>
        <taxon>Arthropoda</taxon>
        <taxon>Chelicerata</taxon>
        <taxon>Arachnida</taxon>
        <taxon>Araneae</taxon>
        <taxon>Araneomorphae</taxon>
        <taxon>Entelegynae</taxon>
        <taxon>Araneoidea</taxon>
        <taxon>Nephilidae</taxon>
        <taxon>Nephila</taxon>
    </lineage>
</organism>